<feature type="binding site" evidence="12">
    <location>
        <position position="457"/>
    </location>
    <ligand>
        <name>Zn(2+)</name>
        <dbReference type="ChEBI" id="CHEBI:29105"/>
    </ligand>
</feature>
<dbReference type="FunFam" id="3.20.20.330:FF:000002">
    <property type="entry name" value="Homocysteine S-methyltransferase"/>
    <property type="match status" value="1"/>
</dbReference>
<evidence type="ECO:0000256" key="10">
    <source>
        <dbReference type="ARBA" id="ARBA00052655"/>
    </source>
</evidence>
<feature type="binding site" evidence="12">
    <location>
        <position position="458"/>
    </location>
    <ligand>
        <name>Zn(2+)</name>
        <dbReference type="ChEBI" id="CHEBI:29105"/>
    </ligand>
</feature>
<comment type="function">
    <text evidence="11">Catalyzes methyl transfer from S-methylmethionine (SMM) to adenosyl-L-homocysteine (AdoMet). SMM degradation (by HMT-1, HMT-2, HMT-3 and HMT-4) and biosynthesis (by MMT1) constitute the SMM cycle in plants, which is probably required to achieve short term control of AdoMet level.</text>
</comment>
<organism evidence="14 15">
    <name type="scientific">Panicum miliaceum</name>
    <name type="common">Proso millet</name>
    <name type="synonym">Broomcorn millet</name>
    <dbReference type="NCBI Taxonomy" id="4540"/>
    <lineage>
        <taxon>Eukaryota</taxon>
        <taxon>Viridiplantae</taxon>
        <taxon>Streptophyta</taxon>
        <taxon>Embryophyta</taxon>
        <taxon>Tracheophyta</taxon>
        <taxon>Spermatophyta</taxon>
        <taxon>Magnoliopsida</taxon>
        <taxon>Liliopsida</taxon>
        <taxon>Poales</taxon>
        <taxon>Poaceae</taxon>
        <taxon>PACMAD clade</taxon>
        <taxon>Panicoideae</taxon>
        <taxon>Panicodae</taxon>
        <taxon>Paniceae</taxon>
        <taxon>Panicinae</taxon>
        <taxon>Panicum</taxon>
        <taxon>Panicum sect. Panicum</taxon>
    </lineage>
</organism>
<protein>
    <recommendedName>
        <fullName evidence="9">homocysteine S-methyltransferase</fullName>
        <ecNumber evidence="9">2.1.1.10</ecNumber>
    </recommendedName>
</protein>
<dbReference type="GO" id="GO:0009086">
    <property type="term" value="P:methionine biosynthetic process"/>
    <property type="evidence" value="ECO:0007669"/>
    <property type="project" value="UniProtKB-KW"/>
</dbReference>
<dbReference type="GO" id="GO:0046872">
    <property type="term" value="F:metal ion binding"/>
    <property type="evidence" value="ECO:0007669"/>
    <property type="project" value="UniProtKB-KW"/>
</dbReference>
<evidence type="ECO:0000313" key="14">
    <source>
        <dbReference type="EMBL" id="RLM98064.1"/>
    </source>
</evidence>
<keyword evidence="2 12" id="KW-0489">Methyltransferase</keyword>
<evidence type="ECO:0000256" key="6">
    <source>
        <dbReference type="ARBA" id="ARBA00022723"/>
    </source>
</evidence>
<dbReference type="EC" id="2.1.1.10" evidence="9"/>
<evidence type="ECO:0000256" key="9">
    <source>
        <dbReference type="ARBA" id="ARBA00039035"/>
    </source>
</evidence>
<dbReference type="InterPro" id="IPR003726">
    <property type="entry name" value="HCY_dom"/>
</dbReference>
<dbReference type="SUPFAM" id="SSF82282">
    <property type="entry name" value="Homocysteine S-methyltransferase"/>
    <property type="match status" value="2"/>
</dbReference>
<evidence type="ECO:0000256" key="8">
    <source>
        <dbReference type="ARBA" id="ARBA00023167"/>
    </source>
</evidence>
<dbReference type="GO" id="GO:0033528">
    <property type="term" value="P:S-methylmethionine cycle"/>
    <property type="evidence" value="ECO:0007669"/>
    <property type="project" value="TreeGrafter"/>
</dbReference>
<dbReference type="AlphaFoldDB" id="A0A3L6R8D2"/>
<dbReference type="PANTHER" id="PTHR46015:SF11">
    <property type="entry name" value="HOMOCYSTEINE S-METHYLTRANSFERASE 3"/>
    <property type="match status" value="1"/>
</dbReference>
<dbReference type="NCBIfam" id="NF007020">
    <property type="entry name" value="PRK09485.1"/>
    <property type="match status" value="1"/>
</dbReference>
<feature type="domain" description="Hcy-binding" evidence="13">
    <location>
        <begin position="157"/>
        <end position="472"/>
    </location>
</feature>
<dbReference type="GO" id="GO:0008898">
    <property type="term" value="F:S-adenosylmethionine-homocysteine S-methyltransferase activity"/>
    <property type="evidence" value="ECO:0007669"/>
    <property type="project" value="TreeGrafter"/>
</dbReference>
<dbReference type="OrthoDB" id="261426at2759"/>
<dbReference type="InterPro" id="IPR051486">
    <property type="entry name" value="Hcy_S-methyltransferase"/>
</dbReference>
<dbReference type="STRING" id="4540.A0A3L6R8D2"/>
<dbReference type="PANTHER" id="PTHR46015">
    <property type="entry name" value="ZGC:172121"/>
    <property type="match status" value="1"/>
</dbReference>
<evidence type="ECO:0000256" key="1">
    <source>
        <dbReference type="ARBA" id="ARBA00011245"/>
    </source>
</evidence>
<dbReference type="Proteomes" id="UP000275267">
    <property type="component" value="Unassembled WGS sequence"/>
</dbReference>
<gene>
    <name evidence="14" type="ORF">C2845_PM06G33550</name>
</gene>
<dbReference type="Pfam" id="PF02574">
    <property type="entry name" value="S-methyl_trans"/>
    <property type="match status" value="2"/>
</dbReference>
<comment type="caution">
    <text evidence="14">The sequence shown here is derived from an EMBL/GenBank/DDBJ whole genome shotgun (WGS) entry which is preliminary data.</text>
</comment>
<evidence type="ECO:0000313" key="15">
    <source>
        <dbReference type="Proteomes" id="UP000275267"/>
    </source>
</evidence>
<evidence type="ECO:0000256" key="12">
    <source>
        <dbReference type="PROSITE-ProRule" id="PRU00333"/>
    </source>
</evidence>
<keyword evidence="8" id="KW-0486">Methionine biosynthesis</keyword>
<dbReference type="Gene3D" id="3.20.20.330">
    <property type="entry name" value="Homocysteine-binding-like domain"/>
    <property type="match status" value="2"/>
</dbReference>
<dbReference type="InterPro" id="IPR036589">
    <property type="entry name" value="HCY_dom_sf"/>
</dbReference>
<dbReference type="PROSITE" id="PS50970">
    <property type="entry name" value="HCY"/>
    <property type="match status" value="1"/>
</dbReference>
<evidence type="ECO:0000256" key="3">
    <source>
        <dbReference type="ARBA" id="ARBA00022605"/>
    </source>
</evidence>
<keyword evidence="3" id="KW-0028">Amino-acid biosynthesis</keyword>
<evidence type="ECO:0000256" key="4">
    <source>
        <dbReference type="ARBA" id="ARBA00022679"/>
    </source>
</evidence>
<dbReference type="EMBL" id="PQIB02000009">
    <property type="protein sequence ID" value="RLM98064.1"/>
    <property type="molecule type" value="Genomic_DNA"/>
</dbReference>
<comment type="subunit">
    <text evidence="1">Monomer.</text>
</comment>
<dbReference type="GO" id="GO:0032259">
    <property type="term" value="P:methylation"/>
    <property type="evidence" value="ECO:0007669"/>
    <property type="project" value="UniProtKB-KW"/>
</dbReference>
<evidence type="ECO:0000256" key="5">
    <source>
        <dbReference type="ARBA" id="ARBA00022691"/>
    </source>
</evidence>
<sequence length="479" mass="51928">MVGTAGGGGEEAVRRWVEAGGGRLVLDGGLATELEANGADLNDPLWSAKCILASPHLIRKASRTTLSPQNHHSSGEADSAARGDAAVLQNLIFFPLFVPRLETKLTSETPRVVKIVISLGSQFTTSSKGVGTRKEISLYKKEYGECPHSSTRVGSLVNDMNSAVAWYSYAGIWACGGDWNKSSIVHALLPNLLIHQETVYACLLILVHMDYLEAGANIIITASYQATIQGFESKGFSKEQSENLLTKSVEIAREACEMFLKEHLDQSIPAQKPILVAASIGSYGAYLADGSEYSGDYGEAGTIEFLKDFHRRRLQVLAEAGPDLIAFETIPHKLEAQAYVELLEECNIHIPAWFSFNSKDGVNIVSGDSLIECATIADKCAKVGAVGINCTPPRFIHGLILSIRKITDKPILIYPNSGERYDGEKKEWVESTGVSDGDFVSYVNEWCKDGAALIGGCCRTTPNTIRAIHRTLNQGSNTQ</sequence>
<keyword evidence="15" id="KW-1185">Reference proteome</keyword>
<evidence type="ECO:0000256" key="11">
    <source>
        <dbReference type="ARBA" id="ARBA00056359"/>
    </source>
</evidence>
<comment type="cofactor">
    <cofactor evidence="12">
        <name>Zn(2+)</name>
        <dbReference type="ChEBI" id="CHEBI:29105"/>
    </cofactor>
</comment>
<evidence type="ECO:0000256" key="2">
    <source>
        <dbReference type="ARBA" id="ARBA00022603"/>
    </source>
</evidence>
<name>A0A3L6R8D2_PANMI</name>
<evidence type="ECO:0000259" key="13">
    <source>
        <dbReference type="PROSITE" id="PS50970"/>
    </source>
</evidence>
<feature type="binding site" evidence="12">
    <location>
        <position position="390"/>
    </location>
    <ligand>
        <name>Zn(2+)</name>
        <dbReference type="ChEBI" id="CHEBI:29105"/>
    </ligand>
</feature>
<accession>A0A3L6R8D2</accession>
<proteinExistence type="predicted"/>
<reference evidence="15" key="1">
    <citation type="journal article" date="2019" name="Nat. Commun.">
        <title>The genome of broomcorn millet.</title>
        <authorList>
            <person name="Zou C."/>
            <person name="Miki D."/>
            <person name="Li D."/>
            <person name="Tang Q."/>
            <person name="Xiao L."/>
            <person name="Rajput S."/>
            <person name="Deng P."/>
            <person name="Jia W."/>
            <person name="Huang R."/>
            <person name="Zhang M."/>
            <person name="Sun Y."/>
            <person name="Hu J."/>
            <person name="Fu X."/>
            <person name="Schnable P.S."/>
            <person name="Li F."/>
            <person name="Zhang H."/>
            <person name="Feng B."/>
            <person name="Zhu X."/>
            <person name="Liu R."/>
            <person name="Schnable J.C."/>
            <person name="Zhu J.-K."/>
            <person name="Zhang H."/>
        </authorList>
    </citation>
    <scope>NUCLEOTIDE SEQUENCE [LARGE SCALE GENOMIC DNA]</scope>
</reference>
<keyword evidence="6 12" id="KW-0479">Metal-binding</keyword>
<keyword evidence="4 12" id="KW-0808">Transferase</keyword>
<evidence type="ECO:0000256" key="7">
    <source>
        <dbReference type="ARBA" id="ARBA00022833"/>
    </source>
</evidence>
<keyword evidence="7 12" id="KW-0862">Zinc</keyword>
<comment type="catalytic activity">
    <reaction evidence="10">
        <text>S-methyl-L-methionine + L-homocysteine = 2 L-methionine + H(+)</text>
        <dbReference type="Rhea" id="RHEA:26337"/>
        <dbReference type="ChEBI" id="CHEBI:15378"/>
        <dbReference type="ChEBI" id="CHEBI:57844"/>
        <dbReference type="ChEBI" id="CHEBI:58199"/>
        <dbReference type="ChEBI" id="CHEBI:58252"/>
        <dbReference type="EC" id="2.1.1.10"/>
    </reaction>
</comment>
<keyword evidence="5" id="KW-0949">S-adenosyl-L-methionine</keyword>